<feature type="domain" description="Acyl-CoA thioesterase-like N-terminal HotDog" evidence="3">
    <location>
        <begin position="49"/>
        <end position="139"/>
    </location>
</feature>
<proteinExistence type="inferred from homology"/>
<dbReference type="Proteomes" id="UP000077521">
    <property type="component" value="Unassembled WGS sequence"/>
</dbReference>
<dbReference type="GO" id="GO:0047617">
    <property type="term" value="F:fatty acyl-CoA hydrolase activity"/>
    <property type="evidence" value="ECO:0007669"/>
    <property type="project" value="InterPro"/>
</dbReference>
<dbReference type="PANTHER" id="PTHR11066:SF35">
    <property type="entry name" value="ACYL-COA THIOESTERASE II"/>
    <property type="match status" value="1"/>
</dbReference>
<dbReference type="Pfam" id="PF13622">
    <property type="entry name" value="4HBT_3"/>
    <property type="match status" value="1"/>
</dbReference>
<dbReference type="SUPFAM" id="SSF54637">
    <property type="entry name" value="Thioesterase/thiol ester dehydrase-isomerase"/>
    <property type="match status" value="2"/>
</dbReference>
<name>A0A177TMG8_9BASI</name>
<dbReference type="PANTHER" id="PTHR11066">
    <property type="entry name" value="ACYL-COA THIOESTERASE"/>
    <property type="match status" value="1"/>
</dbReference>
<evidence type="ECO:0000259" key="4">
    <source>
        <dbReference type="Pfam" id="PF20789"/>
    </source>
</evidence>
<dbReference type="InterPro" id="IPR029069">
    <property type="entry name" value="HotDog_dom_sf"/>
</dbReference>
<dbReference type="InterPro" id="IPR003703">
    <property type="entry name" value="Acyl_CoA_thio"/>
</dbReference>
<protein>
    <recommendedName>
        <fullName evidence="7">Acyl-CoA thioesterase II</fullName>
    </recommendedName>
</protein>
<reference evidence="5" key="1">
    <citation type="submission" date="2016-04" db="EMBL/GenBank/DDBJ databases">
        <authorList>
            <person name="Nguyen H.D."/>
            <person name="Samba Siva P."/>
            <person name="Cullis J."/>
            <person name="Levesque C.A."/>
            <person name="Hambleton S."/>
        </authorList>
    </citation>
    <scope>NUCLEOTIDE SEQUENCE</scope>
    <source>
        <strain evidence="5">DAOMC 236416</strain>
    </source>
</reference>
<keyword evidence="2" id="KW-0378">Hydrolase</keyword>
<dbReference type="AlphaFoldDB" id="A0A177TMG8"/>
<dbReference type="Gene3D" id="2.40.160.210">
    <property type="entry name" value="Acyl-CoA thioesterase, double hotdog domain"/>
    <property type="match status" value="1"/>
</dbReference>
<feature type="domain" description="Acyl-CoA thioesterase-like C-terminal" evidence="4">
    <location>
        <begin position="276"/>
        <end position="359"/>
    </location>
</feature>
<evidence type="ECO:0008006" key="7">
    <source>
        <dbReference type="Google" id="ProtNLM"/>
    </source>
</evidence>
<evidence type="ECO:0000256" key="2">
    <source>
        <dbReference type="ARBA" id="ARBA00022801"/>
    </source>
</evidence>
<organism evidence="5 6">
    <name type="scientific">Tilletia indica</name>
    <dbReference type="NCBI Taxonomy" id="43049"/>
    <lineage>
        <taxon>Eukaryota</taxon>
        <taxon>Fungi</taxon>
        <taxon>Dikarya</taxon>
        <taxon>Basidiomycota</taxon>
        <taxon>Ustilaginomycotina</taxon>
        <taxon>Exobasidiomycetes</taxon>
        <taxon>Tilletiales</taxon>
        <taxon>Tilletiaceae</taxon>
        <taxon>Tilletia</taxon>
    </lineage>
</organism>
<evidence type="ECO:0000259" key="3">
    <source>
        <dbReference type="Pfam" id="PF13622"/>
    </source>
</evidence>
<evidence type="ECO:0000313" key="6">
    <source>
        <dbReference type="Proteomes" id="UP000077521"/>
    </source>
</evidence>
<dbReference type="CDD" id="cd03444">
    <property type="entry name" value="Thioesterase_II_repeat1"/>
    <property type="match status" value="1"/>
</dbReference>
<dbReference type="InterPro" id="IPR049449">
    <property type="entry name" value="TesB_ACOT8-like_N"/>
</dbReference>
<dbReference type="InterPro" id="IPR042171">
    <property type="entry name" value="Acyl-CoA_hotdog"/>
</dbReference>
<comment type="caution">
    <text evidence="5">The sequence shown here is derived from an EMBL/GenBank/DDBJ whole genome shotgun (WGS) entry which is preliminary data.</text>
</comment>
<dbReference type="InterPro" id="IPR049450">
    <property type="entry name" value="ACOT8-like_C"/>
</dbReference>
<dbReference type="EMBL" id="LWDF02000242">
    <property type="protein sequence ID" value="KAE8251534.1"/>
    <property type="molecule type" value="Genomic_DNA"/>
</dbReference>
<evidence type="ECO:0000256" key="1">
    <source>
        <dbReference type="ARBA" id="ARBA00006538"/>
    </source>
</evidence>
<comment type="similarity">
    <text evidence="1">Belongs to the C/M/P thioester hydrolase family.</text>
</comment>
<gene>
    <name evidence="5" type="ORF">A4X13_0g3950</name>
</gene>
<keyword evidence="6" id="KW-1185">Reference proteome</keyword>
<dbReference type="Pfam" id="PF20789">
    <property type="entry name" value="4HBT_3C"/>
    <property type="match status" value="1"/>
</dbReference>
<evidence type="ECO:0000313" key="5">
    <source>
        <dbReference type="EMBL" id="KAE8251534.1"/>
    </source>
</evidence>
<dbReference type="GO" id="GO:0005782">
    <property type="term" value="C:peroxisomal matrix"/>
    <property type="evidence" value="ECO:0007669"/>
    <property type="project" value="UniProtKB-SubCell"/>
</dbReference>
<dbReference type="GO" id="GO:0009062">
    <property type="term" value="P:fatty acid catabolic process"/>
    <property type="evidence" value="ECO:0007669"/>
    <property type="project" value="TreeGrafter"/>
</dbReference>
<dbReference type="GO" id="GO:0006637">
    <property type="term" value="P:acyl-CoA metabolic process"/>
    <property type="evidence" value="ECO:0007669"/>
    <property type="project" value="InterPro"/>
</dbReference>
<dbReference type="OrthoDB" id="68328at2759"/>
<sequence length="375" mass="41548">MTEEFDPSEPPTSFYEFIALRRVDAAQGSSTARELRYSTIYPPRAFGSAIAFGGSSLAPVAQAAYCALQEIAGDAASASAYSAYSFQGCFAGPARLDRLLDIHVKTIRWTRTFVTFLITVSQTDRKGNTKKTMVATFDFIRQGPALLEFGPVPKDPVTGLPWSPPDNLRSYYDEAAQRAEEGIRSPRALAIEGLAITGWEEILEIRMPPESLSAQTMGCLISSLPTTQDKLRPTEKRASDWQRYTTPFNTDAIAKDAFAQSGTGITPASANIAAMCHISDTRLAWMAPCTAVIPIKLLEFTATLDFSIRFHRSAKDLHADEWFLREMRSVTAAEGRSFGESRFWDRQGRLIVTMSQQCLLRPHRADDIKAIKLKL</sequence>
<accession>A0A177TMG8</accession>
<reference evidence="5" key="2">
    <citation type="journal article" date="2019" name="IMA Fungus">
        <title>Genome sequencing and comparison of five Tilletia species to identify candidate genes for the detection of regulated species infecting wheat.</title>
        <authorList>
            <person name="Nguyen H.D.T."/>
            <person name="Sultana T."/>
            <person name="Kesanakurti P."/>
            <person name="Hambleton S."/>
        </authorList>
    </citation>
    <scope>NUCLEOTIDE SEQUENCE</scope>
    <source>
        <strain evidence="5">DAOMC 236416</strain>
    </source>
</reference>